<dbReference type="AlphaFoldDB" id="A0A1D1VLB6"/>
<gene>
    <name evidence="1" type="primary">RvY_12985-1</name>
    <name evidence="1" type="synonym">RvY_12985.1</name>
    <name evidence="1" type="ORF">RvY_12985</name>
</gene>
<evidence type="ECO:0000313" key="2">
    <source>
        <dbReference type="Proteomes" id="UP000186922"/>
    </source>
</evidence>
<accession>A0A1D1VLB6</accession>
<protein>
    <submittedName>
        <fullName evidence="1">Uncharacterized protein</fullName>
    </submittedName>
</protein>
<organism evidence="1 2">
    <name type="scientific">Ramazzottius varieornatus</name>
    <name type="common">Water bear</name>
    <name type="synonym">Tardigrade</name>
    <dbReference type="NCBI Taxonomy" id="947166"/>
    <lineage>
        <taxon>Eukaryota</taxon>
        <taxon>Metazoa</taxon>
        <taxon>Ecdysozoa</taxon>
        <taxon>Tardigrada</taxon>
        <taxon>Eutardigrada</taxon>
        <taxon>Parachela</taxon>
        <taxon>Hypsibioidea</taxon>
        <taxon>Ramazzottiidae</taxon>
        <taxon>Ramazzottius</taxon>
    </lineage>
</organism>
<dbReference type="EMBL" id="BDGG01000008">
    <property type="protein sequence ID" value="GAV02415.1"/>
    <property type="molecule type" value="Genomic_DNA"/>
</dbReference>
<proteinExistence type="predicted"/>
<reference evidence="1 2" key="1">
    <citation type="journal article" date="2016" name="Nat. Commun.">
        <title>Extremotolerant tardigrade genome and improved radiotolerance of human cultured cells by tardigrade-unique protein.</title>
        <authorList>
            <person name="Hashimoto T."/>
            <person name="Horikawa D.D."/>
            <person name="Saito Y."/>
            <person name="Kuwahara H."/>
            <person name="Kozuka-Hata H."/>
            <person name="Shin-I T."/>
            <person name="Minakuchi Y."/>
            <person name="Ohishi K."/>
            <person name="Motoyama A."/>
            <person name="Aizu T."/>
            <person name="Enomoto A."/>
            <person name="Kondo K."/>
            <person name="Tanaka S."/>
            <person name="Hara Y."/>
            <person name="Koshikawa S."/>
            <person name="Sagara H."/>
            <person name="Miura T."/>
            <person name="Yokobori S."/>
            <person name="Miyagawa K."/>
            <person name="Suzuki Y."/>
            <person name="Kubo T."/>
            <person name="Oyama M."/>
            <person name="Kohara Y."/>
            <person name="Fujiyama A."/>
            <person name="Arakawa K."/>
            <person name="Katayama T."/>
            <person name="Toyoda A."/>
            <person name="Kunieda T."/>
        </authorList>
    </citation>
    <scope>NUCLEOTIDE SEQUENCE [LARGE SCALE GENOMIC DNA]</scope>
    <source>
        <strain evidence="1 2">YOKOZUNA-1</strain>
    </source>
</reference>
<name>A0A1D1VLB6_RAMVA</name>
<dbReference type="Proteomes" id="UP000186922">
    <property type="component" value="Unassembled WGS sequence"/>
</dbReference>
<keyword evidence="2" id="KW-1185">Reference proteome</keyword>
<sequence>MRESHAFKGEMGTSGRGNCEPRCEVEKTFVEDNRHPCWPTRRSIEHSQVRLMTKVSKVKPTQHHRVDVIVLLQDFLKLIFSKPQHAEHSIRRNRLARVVFRQSGT</sequence>
<evidence type="ECO:0000313" key="1">
    <source>
        <dbReference type="EMBL" id="GAV02415.1"/>
    </source>
</evidence>
<comment type="caution">
    <text evidence="1">The sequence shown here is derived from an EMBL/GenBank/DDBJ whole genome shotgun (WGS) entry which is preliminary data.</text>
</comment>